<name>A0ABU6DGF2_9BACL</name>
<sequence length="181" mass="20518">MKKQYIIIVILVGLTAYALYQNSIKSKTASMPNKVEEVMPKIGYKAPDFNLKALDGNTYSLKNMEGKPVIINFWASWCGPCQTEAPELAELYDKYKKNLEIYAVNLTFDDTEEDARAFAEKYGYHFPVLIDDSPNTASLYQVHPIPTTFFVNRKGIIVDELVGITDKNSLEDKFKSLISNN</sequence>
<dbReference type="Gene3D" id="3.40.30.10">
    <property type="entry name" value="Glutaredoxin"/>
    <property type="match status" value="1"/>
</dbReference>
<dbReference type="InterPro" id="IPR017937">
    <property type="entry name" value="Thioredoxin_CS"/>
</dbReference>
<dbReference type="EMBL" id="JAROBY010000041">
    <property type="protein sequence ID" value="MEB4796840.1"/>
    <property type="molecule type" value="Genomic_DNA"/>
</dbReference>
<dbReference type="InterPro" id="IPR000866">
    <property type="entry name" value="AhpC/TSA"/>
</dbReference>
<reference evidence="3 4" key="1">
    <citation type="submission" date="2023-03" db="EMBL/GenBank/DDBJ databases">
        <title>Bacillus Genome Sequencing.</title>
        <authorList>
            <person name="Dunlap C."/>
        </authorList>
    </citation>
    <scope>NUCLEOTIDE SEQUENCE [LARGE SCALE GENOMIC DNA]</scope>
    <source>
        <strain evidence="3 4">NRS-1351</strain>
    </source>
</reference>
<evidence type="ECO:0000313" key="3">
    <source>
        <dbReference type="EMBL" id="MEB4796840.1"/>
    </source>
</evidence>
<proteinExistence type="predicted"/>
<dbReference type="InterPro" id="IPR013766">
    <property type="entry name" value="Thioredoxin_domain"/>
</dbReference>
<dbReference type="InterPro" id="IPR036249">
    <property type="entry name" value="Thioredoxin-like_sf"/>
</dbReference>
<evidence type="ECO:0000256" key="1">
    <source>
        <dbReference type="ARBA" id="ARBA00023157"/>
    </source>
</evidence>
<feature type="domain" description="Thioredoxin" evidence="2">
    <location>
        <begin position="40"/>
        <end position="179"/>
    </location>
</feature>
<keyword evidence="4" id="KW-1185">Reference proteome</keyword>
<dbReference type="CDD" id="cd02966">
    <property type="entry name" value="TlpA_like_family"/>
    <property type="match status" value="1"/>
</dbReference>
<dbReference type="PANTHER" id="PTHR42852">
    <property type="entry name" value="THIOL:DISULFIDE INTERCHANGE PROTEIN DSBE"/>
    <property type="match status" value="1"/>
</dbReference>
<evidence type="ECO:0000313" key="4">
    <source>
        <dbReference type="Proteomes" id="UP001355653"/>
    </source>
</evidence>
<keyword evidence="1" id="KW-1015">Disulfide bond</keyword>
<dbReference type="SUPFAM" id="SSF52833">
    <property type="entry name" value="Thioredoxin-like"/>
    <property type="match status" value="1"/>
</dbReference>
<gene>
    <name evidence="3" type="ORF">P5G65_23330</name>
</gene>
<protein>
    <submittedName>
        <fullName evidence="3">TlpA disulfide reductase family protein</fullName>
    </submittedName>
</protein>
<dbReference type="Proteomes" id="UP001355653">
    <property type="component" value="Unassembled WGS sequence"/>
</dbReference>
<dbReference type="PROSITE" id="PS00194">
    <property type="entry name" value="THIOREDOXIN_1"/>
    <property type="match status" value="1"/>
</dbReference>
<dbReference type="PANTHER" id="PTHR42852:SF1">
    <property type="entry name" value="THIOREDOXIN-LIKE PROTEIN YNEN"/>
    <property type="match status" value="1"/>
</dbReference>
<dbReference type="PROSITE" id="PS51352">
    <property type="entry name" value="THIOREDOXIN_2"/>
    <property type="match status" value="1"/>
</dbReference>
<comment type="caution">
    <text evidence="3">The sequence shown here is derived from an EMBL/GenBank/DDBJ whole genome shotgun (WGS) entry which is preliminary data.</text>
</comment>
<dbReference type="InterPro" id="IPR050553">
    <property type="entry name" value="Thioredoxin_ResA/DsbE_sf"/>
</dbReference>
<dbReference type="RefSeq" id="WP_127455233.1">
    <property type="nucleotide sequence ID" value="NZ_JAROBY010000041.1"/>
</dbReference>
<accession>A0ABU6DGF2</accession>
<organism evidence="3 4">
    <name type="scientific">Paenibacillus chondroitinus</name>
    <dbReference type="NCBI Taxonomy" id="59842"/>
    <lineage>
        <taxon>Bacteria</taxon>
        <taxon>Bacillati</taxon>
        <taxon>Bacillota</taxon>
        <taxon>Bacilli</taxon>
        <taxon>Bacillales</taxon>
        <taxon>Paenibacillaceae</taxon>
        <taxon>Paenibacillus</taxon>
    </lineage>
</organism>
<evidence type="ECO:0000259" key="2">
    <source>
        <dbReference type="PROSITE" id="PS51352"/>
    </source>
</evidence>
<dbReference type="Pfam" id="PF00578">
    <property type="entry name" value="AhpC-TSA"/>
    <property type="match status" value="1"/>
</dbReference>